<keyword evidence="4" id="KW-0547">Nucleotide-binding</keyword>
<evidence type="ECO:0000313" key="8">
    <source>
        <dbReference type="Proteomes" id="UP000183567"/>
    </source>
</evidence>
<dbReference type="EMBL" id="LVVM01002157">
    <property type="protein sequence ID" value="OJA17174.1"/>
    <property type="molecule type" value="Genomic_DNA"/>
</dbReference>
<dbReference type="InterPro" id="IPR018109">
    <property type="entry name" value="Folylpolyglutamate_synth_CS"/>
</dbReference>
<reference evidence="7 8" key="1">
    <citation type="submission" date="2016-03" db="EMBL/GenBank/DDBJ databases">
        <title>Comparative genomics of the ectomycorrhizal sister species Rhizopogon vinicolor and Rhizopogon vesiculosus (Basidiomycota: Boletales) reveals a divergence of the mating type B locus.</title>
        <authorList>
            <person name="Mujic A.B."/>
            <person name="Kuo A."/>
            <person name="Tritt A."/>
            <person name="Lipzen A."/>
            <person name="Chen C."/>
            <person name="Johnson J."/>
            <person name="Sharma A."/>
            <person name="Barry K."/>
            <person name="Grigoriev I.V."/>
            <person name="Spatafora J.W."/>
        </authorList>
    </citation>
    <scope>NUCLEOTIDE SEQUENCE [LARGE SCALE GENOMIC DNA]</scope>
    <source>
        <strain evidence="7 8">AM-OR11-056</strain>
    </source>
</reference>
<dbReference type="Gene3D" id="3.40.1190.10">
    <property type="entry name" value="Mur-like, catalytic domain"/>
    <property type="match status" value="1"/>
</dbReference>
<evidence type="ECO:0000256" key="5">
    <source>
        <dbReference type="ARBA" id="ARBA00022840"/>
    </source>
</evidence>
<comment type="caution">
    <text evidence="7">The sequence shown here is derived from an EMBL/GenBank/DDBJ whole genome shotgun (WGS) entry which is preliminary data.</text>
</comment>
<dbReference type="NCBIfam" id="TIGR01499">
    <property type="entry name" value="folC"/>
    <property type="match status" value="1"/>
</dbReference>
<dbReference type="SUPFAM" id="SSF53623">
    <property type="entry name" value="MurD-like peptide ligases, catalytic domain"/>
    <property type="match status" value="1"/>
</dbReference>
<accession>A0A1J8Q687</accession>
<evidence type="ECO:0008006" key="9">
    <source>
        <dbReference type="Google" id="ProtNLM"/>
    </source>
</evidence>
<dbReference type="GO" id="GO:0005524">
    <property type="term" value="F:ATP binding"/>
    <property type="evidence" value="ECO:0007669"/>
    <property type="project" value="UniProtKB-KW"/>
</dbReference>
<keyword evidence="2" id="KW-0436">Ligase</keyword>
<evidence type="ECO:0000256" key="6">
    <source>
        <dbReference type="ARBA" id="ARBA00022842"/>
    </source>
</evidence>
<protein>
    <recommendedName>
        <fullName evidence="9">Mur ligase central domain-containing protein</fullName>
    </recommendedName>
</protein>
<name>A0A1J8Q687_9AGAM</name>
<dbReference type="PROSITE" id="PS01012">
    <property type="entry name" value="FOLYLPOLYGLU_SYNT_2"/>
    <property type="match status" value="1"/>
</dbReference>
<dbReference type="GO" id="GO:0046872">
    <property type="term" value="F:metal ion binding"/>
    <property type="evidence" value="ECO:0007669"/>
    <property type="project" value="UniProtKB-KW"/>
</dbReference>
<keyword evidence="3" id="KW-0479">Metal-binding</keyword>
<evidence type="ECO:0000256" key="1">
    <source>
        <dbReference type="ARBA" id="ARBA00008276"/>
    </source>
</evidence>
<dbReference type="AlphaFoldDB" id="A0A1J8Q687"/>
<organism evidence="7 8">
    <name type="scientific">Rhizopogon vesiculosus</name>
    <dbReference type="NCBI Taxonomy" id="180088"/>
    <lineage>
        <taxon>Eukaryota</taxon>
        <taxon>Fungi</taxon>
        <taxon>Dikarya</taxon>
        <taxon>Basidiomycota</taxon>
        <taxon>Agaricomycotina</taxon>
        <taxon>Agaricomycetes</taxon>
        <taxon>Agaricomycetidae</taxon>
        <taxon>Boletales</taxon>
        <taxon>Suillineae</taxon>
        <taxon>Rhizopogonaceae</taxon>
        <taxon>Rhizopogon</taxon>
    </lineage>
</organism>
<evidence type="ECO:0000313" key="7">
    <source>
        <dbReference type="EMBL" id="OJA17174.1"/>
    </source>
</evidence>
<dbReference type="OrthoDB" id="5212574at2759"/>
<evidence type="ECO:0000256" key="4">
    <source>
        <dbReference type="ARBA" id="ARBA00022741"/>
    </source>
</evidence>
<dbReference type="GO" id="GO:0008841">
    <property type="term" value="F:dihydrofolate synthase activity"/>
    <property type="evidence" value="ECO:0007669"/>
    <property type="project" value="TreeGrafter"/>
</dbReference>
<gene>
    <name evidence="7" type="ORF">AZE42_00234</name>
</gene>
<dbReference type="PANTHER" id="PTHR11136:SF0">
    <property type="entry name" value="DIHYDROFOLATE SYNTHETASE-RELATED"/>
    <property type="match status" value="1"/>
</dbReference>
<dbReference type="SUPFAM" id="SSF53244">
    <property type="entry name" value="MurD-like peptide ligases, peptide-binding domain"/>
    <property type="match status" value="1"/>
</dbReference>
<proteinExistence type="inferred from homology"/>
<keyword evidence="5" id="KW-0067">ATP-binding</keyword>
<dbReference type="PROSITE" id="PS01011">
    <property type="entry name" value="FOLYLPOLYGLU_SYNT_1"/>
    <property type="match status" value="1"/>
</dbReference>
<evidence type="ECO:0000256" key="2">
    <source>
        <dbReference type="ARBA" id="ARBA00022598"/>
    </source>
</evidence>
<dbReference type="InterPro" id="IPR001645">
    <property type="entry name" value="Folylpolyglutamate_synth"/>
</dbReference>
<dbReference type="Gene3D" id="3.90.190.20">
    <property type="entry name" value="Mur ligase, C-terminal domain"/>
    <property type="match status" value="1"/>
</dbReference>
<sequence length="498" mass="53506">MSIELSLERIRRLTSQLPPYSRPTIHVAGTNGKGSVTCILSSILLASGLTVGRFNSPHLISVQDSIIINEQSISYQEYSIARATVESAEQEHGTGISSFELLTLVALQVFEKFRVDVVVIEVGMGGRLDATNVVPDECILLSTLTAVDLDHQAFLGNTVKLIAQEKAGIARKNKPFVLGIQKYAVVENVVRATVDQAGGHFIAAQSAQRRAWDETIDGPFPPTLSLDAESFSPPPPQPIAFTSSAFPNSLSALLSLNGAHQVDNLGLALTVISTLMTHPSCVSRMPKSFSECVMKTIQTGIRNATWRGRLSFHQLTLSSPIPRAMTVLVDGAHNPASSETLASYISTLVTMLDSNPQARILRLTYILALSHSPPKTPKETLAPLLTFRTGTRLSIQTKVAAVGFTPPEGMPWVKSVPPPEIAATVREVAPGVGLWVAPDESEIRGQLESALEWGATEESDIVGIGGEDGVQQLVIVAGSLYLVADFYRLLAKQSDSGR</sequence>
<comment type="similarity">
    <text evidence="1">Belongs to the folylpolyglutamate synthase family.</text>
</comment>
<dbReference type="InterPro" id="IPR036565">
    <property type="entry name" value="Mur-like_cat_sf"/>
</dbReference>
<keyword evidence="6" id="KW-0460">Magnesium</keyword>
<dbReference type="Proteomes" id="UP000183567">
    <property type="component" value="Unassembled WGS sequence"/>
</dbReference>
<dbReference type="PANTHER" id="PTHR11136">
    <property type="entry name" value="FOLYLPOLYGLUTAMATE SYNTHASE-RELATED"/>
    <property type="match status" value="1"/>
</dbReference>
<dbReference type="GO" id="GO:0004326">
    <property type="term" value="F:tetrahydrofolylpolyglutamate synthase activity"/>
    <property type="evidence" value="ECO:0007669"/>
    <property type="project" value="InterPro"/>
</dbReference>
<evidence type="ECO:0000256" key="3">
    <source>
        <dbReference type="ARBA" id="ARBA00022723"/>
    </source>
</evidence>
<dbReference type="GO" id="GO:0005829">
    <property type="term" value="C:cytosol"/>
    <property type="evidence" value="ECO:0007669"/>
    <property type="project" value="TreeGrafter"/>
</dbReference>
<dbReference type="UniPathway" id="UPA00850"/>
<dbReference type="InterPro" id="IPR036615">
    <property type="entry name" value="Mur_ligase_C_dom_sf"/>
</dbReference>
<dbReference type="STRING" id="180088.A0A1J8Q687"/>
<dbReference type="GO" id="GO:0005739">
    <property type="term" value="C:mitochondrion"/>
    <property type="evidence" value="ECO:0007669"/>
    <property type="project" value="TreeGrafter"/>
</dbReference>
<keyword evidence="8" id="KW-1185">Reference proteome</keyword>